<dbReference type="Gene3D" id="3.40.50.300">
    <property type="entry name" value="P-loop containing nucleotide triphosphate hydrolases"/>
    <property type="match status" value="1"/>
</dbReference>
<keyword evidence="2" id="KW-1185">Reference proteome</keyword>
<evidence type="ECO:0000313" key="2">
    <source>
        <dbReference type="Proteomes" id="UP000183053"/>
    </source>
</evidence>
<name>A0A1H1FF81_9ACTN</name>
<protein>
    <submittedName>
        <fullName evidence="1">Uncharacterized protein</fullName>
    </submittedName>
</protein>
<dbReference type="EMBL" id="FNLF01000002">
    <property type="protein sequence ID" value="SDQ99146.1"/>
    <property type="molecule type" value="Genomic_DNA"/>
</dbReference>
<sequence length="496" mass="53547">MSDRKDPTRTLIAARALRTARRRVPAPGPAQLARRLDPSYRIVPATALLSDLAVRSIREEDRRDIVSTPPRAGKSRLLSVWTVVWALHSDPDREVLLTSYSDELAQSHSREVRALIQEHGAELGISIASDKSSVGRWRIEGRRGGLLAGGIQSGATGFGAHVLIIDDPIKDAAEADSAAHRKRVLNEFRSTYSTRVYPGGSILLVGTRWHEADLIGSLLADEPELWTRTNVPAVSEVGVPDALGREPGQAMTSALGFTAEHFASARRTAGERAWWSLYEGEPSSPEGGLVQRSWLDDWRMATAPANPVRAIVAVDPSDSGRGDSAGIVAASTTADGVVALIADRSAPMTSDAWARTALELAIEVGASEIAVEAFTARATYERILAEAVERHRRAHPDTHHIRVTMWPEKGRGAMGDALARSGAMLQGLETGTCRVAGHLPKFEEQALRWQRGQHQPDSLAAAVIAFDLLGAKTAGLILGVPGDRDARKAYFSRRIG</sequence>
<reference evidence="2" key="1">
    <citation type="submission" date="2016-10" db="EMBL/GenBank/DDBJ databases">
        <authorList>
            <person name="Varghese N."/>
            <person name="Submissions S."/>
        </authorList>
    </citation>
    <scope>NUCLEOTIDE SEQUENCE [LARGE SCALE GENOMIC DNA]</scope>
    <source>
        <strain evidence="2">DSM 44142</strain>
    </source>
</reference>
<dbReference type="Proteomes" id="UP000183053">
    <property type="component" value="Unassembled WGS sequence"/>
</dbReference>
<accession>A0A1H1FF81</accession>
<organism evidence="1 2">
    <name type="scientific">Tsukamurella pulmonis</name>
    <dbReference type="NCBI Taxonomy" id="47312"/>
    <lineage>
        <taxon>Bacteria</taxon>
        <taxon>Bacillati</taxon>
        <taxon>Actinomycetota</taxon>
        <taxon>Actinomycetes</taxon>
        <taxon>Mycobacteriales</taxon>
        <taxon>Tsukamurellaceae</taxon>
        <taxon>Tsukamurella</taxon>
    </lineage>
</organism>
<dbReference type="OrthoDB" id="4519042at2"/>
<dbReference type="RefSeq" id="WP_068567652.1">
    <property type="nucleotide sequence ID" value="NZ_FNLF01000002.1"/>
</dbReference>
<dbReference type="InterPro" id="IPR027417">
    <property type="entry name" value="P-loop_NTPase"/>
</dbReference>
<dbReference type="Pfam" id="PF03237">
    <property type="entry name" value="Terminase_6N"/>
    <property type="match status" value="1"/>
</dbReference>
<evidence type="ECO:0000313" key="1">
    <source>
        <dbReference type="EMBL" id="SDQ99146.1"/>
    </source>
</evidence>
<dbReference type="STRING" id="47312.SAMN04489765_2663"/>
<dbReference type="AlphaFoldDB" id="A0A1H1FF81"/>
<gene>
    <name evidence="1" type="ORF">SAMN04489765_2663</name>
</gene>
<proteinExistence type="predicted"/>